<protein>
    <submittedName>
        <fullName evidence="3">Histone deacetylase 4-like isoform X2</fullName>
    </submittedName>
</protein>
<dbReference type="SUPFAM" id="SSF52768">
    <property type="entry name" value="Arginase/deacetylase"/>
    <property type="match status" value="1"/>
</dbReference>
<feature type="compositionally biased region" description="Basic residues" evidence="1">
    <location>
        <begin position="270"/>
        <end position="286"/>
    </location>
</feature>
<evidence type="ECO:0000313" key="4">
    <source>
        <dbReference type="Proteomes" id="UP000727407"/>
    </source>
</evidence>
<organism evidence="3 4">
    <name type="scientific">Clarias magur</name>
    <name type="common">Asian catfish</name>
    <name type="synonym">Macropteronotus magur</name>
    <dbReference type="NCBI Taxonomy" id="1594786"/>
    <lineage>
        <taxon>Eukaryota</taxon>
        <taxon>Metazoa</taxon>
        <taxon>Chordata</taxon>
        <taxon>Craniata</taxon>
        <taxon>Vertebrata</taxon>
        <taxon>Euteleostomi</taxon>
        <taxon>Actinopterygii</taxon>
        <taxon>Neopterygii</taxon>
        <taxon>Teleostei</taxon>
        <taxon>Ostariophysi</taxon>
        <taxon>Siluriformes</taxon>
        <taxon>Clariidae</taxon>
        <taxon>Clarias</taxon>
    </lineage>
</organism>
<feature type="compositionally biased region" description="Basic and acidic residues" evidence="1">
    <location>
        <begin position="24"/>
        <end position="45"/>
    </location>
</feature>
<comment type="caution">
    <text evidence="3">The sequence shown here is derived from an EMBL/GenBank/DDBJ whole genome shotgun (WGS) entry which is preliminary data.</text>
</comment>
<accession>A0A8J4WRI0</accession>
<evidence type="ECO:0000256" key="1">
    <source>
        <dbReference type="SAM" id="MobiDB-lite"/>
    </source>
</evidence>
<reference evidence="3" key="1">
    <citation type="submission" date="2020-07" db="EMBL/GenBank/DDBJ databases">
        <title>Clarias magur genome sequencing, assembly and annotation.</title>
        <authorList>
            <person name="Kushwaha B."/>
            <person name="Kumar R."/>
            <person name="Das P."/>
            <person name="Joshi C.G."/>
            <person name="Kumar D."/>
            <person name="Nagpure N.S."/>
            <person name="Pandey M."/>
            <person name="Agarwal S."/>
            <person name="Srivastava S."/>
            <person name="Singh M."/>
            <person name="Sahoo L."/>
            <person name="Jayasankar P."/>
            <person name="Meher P.K."/>
            <person name="Koringa P.G."/>
            <person name="Iquebal M.A."/>
            <person name="Das S.P."/>
            <person name="Bit A."/>
            <person name="Patnaik S."/>
            <person name="Patel N."/>
            <person name="Shah T.M."/>
            <person name="Hinsu A."/>
            <person name="Jena J.K."/>
        </authorList>
    </citation>
    <scope>NUCLEOTIDE SEQUENCE</scope>
    <source>
        <strain evidence="3">CIFAMagur01</strain>
        <tissue evidence="3">Testis</tissue>
    </source>
</reference>
<gene>
    <name evidence="3" type="primary">hdac7b</name>
    <name evidence="3" type="ORF">DAT39_020124</name>
</gene>
<feature type="region of interest" description="Disordered" evidence="1">
    <location>
        <begin position="261"/>
        <end position="291"/>
    </location>
</feature>
<evidence type="ECO:0000259" key="2">
    <source>
        <dbReference type="Pfam" id="PF00850"/>
    </source>
</evidence>
<dbReference type="EMBL" id="QNUK01000714">
    <property type="protein sequence ID" value="KAF5890174.1"/>
    <property type="molecule type" value="Genomic_DNA"/>
</dbReference>
<dbReference type="OrthoDB" id="424012at2759"/>
<feature type="non-terminal residue" evidence="3">
    <location>
        <position position="1"/>
    </location>
</feature>
<dbReference type="Proteomes" id="UP000727407">
    <property type="component" value="Unassembled WGS sequence"/>
</dbReference>
<dbReference type="GO" id="GO:0004407">
    <property type="term" value="F:histone deacetylase activity"/>
    <property type="evidence" value="ECO:0007669"/>
    <property type="project" value="TreeGrafter"/>
</dbReference>
<feature type="non-terminal residue" evidence="3">
    <location>
        <position position="693"/>
    </location>
</feature>
<name>A0A8J4WRI0_CLAMG</name>
<dbReference type="PANTHER" id="PTHR10625">
    <property type="entry name" value="HISTONE DEACETYLASE HDAC1-RELATED"/>
    <property type="match status" value="1"/>
</dbReference>
<feature type="region of interest" description="Disordered" evidence="1">
    <location>
        <begin position="20"/>
        <end position="100"/>
    </location>
</feature>
<keyword evidence="4" id="KW-1185">Reference proteome</keyword>
<dbReference type="Pfam" id="PF00850">
    <property type="entry name" value="Hist_deacetyl"/>
    <property type="match status" value="1"/>
</dbReference>
<dbReference type="GO" id="GO:0000118">
    <property type="term" value="C:histone deacetylase complex"/>
    <property type="evidence" value="ECO:0007669"/>
    <property type="project" value="TreeGrafter"/>
</dbReference>
<dbReference type="GO" id="GO:0040029">
    <property type="term" value="P:epigenetic regulation of gene expression"/>
    <property type="evidence" value="ECO:0007669"/>
    <property type="project" value="TreeGrafter"/>
</dbReference>
<dbReference type="Gene3D" id="3.40.800.20">
    <property type="entry name" value="Histone deacetylase domain"/>
    <property type="match status" value="1"/>
</dbReference>
<feature type="domain" description="Histone deacetylase" evidence="2">
    <location>
        <begin position="386"/>
        <end position="615"/>
    </location>
</feature>
<sequence length="693" mass="77088">VMASEEVKQRLQRSILSRQSLRQAETRDQRETEQICELDTQHEHPNTPPCQQRRTSESVLKHKQRRCSSSRRDPFHNSCYSSSQCSPPSDQSEQTSQLSNSSIQLYHQMDRNSNFIGPLKMWIQSPFRVSHENVLHPFIVLQHVYVDTALFTSPHLAVMPDVCITKMHHKPLVRCHSQPQVMRERQTGFHHRYSYKEPDRPSHTHGMIPTNVCIIPCEQRHPGADERTAGQVKVNVTFAVEGSTPQEELCEEHRITESRSSSHLCPNNTLRHRPAFRKPSRSHRPLTHTLSSSPAYSLLDAAESPFDHAHRTGLVYDPQMLKQQCICGDSSCDAEHAGRIPKVFDRLRECGVSDQCKWITGNQHSVEDDQPLHRVSSLAFNGEDPRSHLHPEAVGMAAGCVTQLVLLVAQGRLRNGFAIVQPHGHDASHSSLSKSVVAFNPVAVATKELQKKHNRKILIIDWDDHHCKGTQEVFYTDPNVLLISLHRDGNTASSTEAGRPDQVGQGEGKGFNVNVEWSCDLGPHIGDAEYLAAFRTVIKPIAQEFCPDLVLISTEFNTADGHPSSQGGPRVSAKCFALLTQSLMDLAGGRVVVVLQGGHDVMAVCEASKACVNALLEKKISSLSDDVLMKKPCAAAARSLHRVLQIHSQFWSSVKALTNTVGESWFQAEGKRSAHTDTASALASLSMTTSNYT</sequence>
<dbReference type="InterPro" id="IPR023696">
    <property type="entry name" value="Ureohydrolase_dom_sf"/>
</dbReference>
<dbReference type="InterPro" id="IPR023801">
    <property type="entry name" value="His_deacetylse_dom"/>
</dbReference>
<evidence type="ECO:0000313" key="3">
    <source>
        <dbReference type="EMBL" id="KAF5890174.1"/>
    </source>
</evidence>
<dbReference type="AlphaFoldDB" id="A0A8J4WRI0"/>
<dbReference type="PANTHER" id="PTHR10625:SF42">
    <property type="entry name" value="HISTONE DEACETYLASE 7"/>
    <property type="match status" value="1"/>
</dbReference>
<feature type="compositionally biased region" description="Low complexity" evidence="1">
    <location>
        <begin position="78"/>
        <end position="92"/>
    </location>
</feature>
<dbReference type="InterPro" id="IPR037138">
    <property type="entry name" value="His_deacetylse_dom_sf"/>
</dbReference>
<proteinExistence type="predicted"/>